<accession>A0ABQ1YIX5</accession>
<dbReference type="RefSeq" id="WP_188539966.1">
    <property type="nucleotide sequence ID" value="NZ_BMFT01000001.1"/>
</dbReference>
<evidence type="ECO:0008006" key="3">
    <source>
        <dbReference type="Google" id="ProtNLM"/>
    </source>
</evidence>
<evidence type="ECO:0000313" key="1">
    <source>
        <dbReference type="EMBL" id="GGH27705.1"/>
    </source>
</evidence>
<sequence length="223" mass="25732">MRVIKQSTNSKGSFKQIQNLVNNFPSIINLKINEKTNCSEEIIWLSPLKSDKYAEYRDKNFLGIIGHGNLCGELNNFWPSNGPQWDGLAKSVSKVFLVEAKANLPELISSPSRAKSMKSIELINASIEKTKSFISDVEINADWTKRYYQYTNRLAHLYFLREQGIDAYLINLYFIGDKEVNGPETEAEWVIAKNEMESVLHLPSNHRLRKYILDIYIHVNEMK</sequence>
<dbReference type="Proteomes" id="UP000659344">
    <property type="component" value="Unassembled WGS sequence"/>
</dbReference>
<gene>
    <name evidence="1" type="ORF">GCM10008013_29290</name>
</gene>
<evidence type="ECO:0000313" key="2">
    <source>
        <dbReference type="Proteomes" id="UP000659344"/>
    </source>
</evidence>
<organism evidence="1 2">
    <name type="scientific">Paenibacillus segetis</name>
    <dbReference type="NCBI Taxonomy" id="1325360"/>
    <lineage>
        <taxon>Bacteria</taxon>
        <taxon>Bacillati</taxon>
        <taxon>Bacillota</taxon>
        <taxon>Bacilli</taxon>
        <taxon>Bacillales</taxon>
        <taxon>Paenibacillaceae</taxon>
        <taxon>Paenibacillus</taxon>
    </lineage>
</organism>
<proteinExistence type="predicted"/>
<name>A0ABQ1YIX5_9BACL</name>
<comment type="caution">
    <text evidence="1">The sequence shown here is derived from an EMBL/GenBank/DDBJ whole genome shotgun (WGS) entry which is preliminary data.</text>
</comment>
<keyword evidence="2" id="KW-1185">Reference proteome</keyword>
<dbReference type="EMBL" id="BMFT01000001">
    <property type="protein sequence ID" value="GGH27705.1"/>
    <property type="molecule type" value="Genomic_DNA"/>
</dbReference>
<protein>
    <recommendedName>
        <fullName evidence="3">Restriction endonuclease BglII</fullName>
    </recommendedName>
</protein>
<reference evidence="2" key="1">
    <citation type="journal article" date="2019" name="Int. J. Syst. Evol. Microbiol.">
        <title>The Global Catalogue of Microorganisms (GCM) 10K type strain sequencing project: providing services to taxonomists for standard genome sequencing and annotation.</title>
        <authorList>
            <consortium name="The Broad Institute Genomics Platform"/>
            <consortium name="The Broad Institute Genome Sequencing Center for Infectious Disease"/>
            <person name="Wu L."/>
            <person name="Ma J."/>
        </authorList>
    </citation>
    <scope>NUCLEOTIDE SEQUENCE [LARGE SCALE GENOMIC DNA]</scope>
    <source>
        <strain evidence="2">CGMCC 1.12769</strain>
    </source>
</reference>